<feature type="region of interest" description="Disordered" evidence="5">
    <location>
        <begin position="318"/>
        <end position="349"/>
    </location>
</feature>
<dbReference type="EMBL" id="JAPNUD010000149">
    <property type="protein sequence ID" value="MDA0645664.1"/>
    <property type="molecule type" value="Genomic_DNA"/>
</dbReference>
<feature type="domain" description="OmpA-like" evidence="6">
    <location>
        <begin position="232"/>
        <end position="358"/>
    </location>
</feature>
<dbReference type="Proteomes" id="UP001212498">
    <property type="component" value="Unassembled WGS sequence"/>
</dbReference>
<dbReference type="CDD" id="cd07185">
    <property type="entry name" value="OmpA_C-like"/>
    <property type="match status" value="1"/>
</dbReference>
<dbReference type="PANTHER" id="PTHR30329:SF21">
    <property type="entry name" value="LIPOPROTEIN YIAD-RELATED"/>
    <property type="match status" value="1"/>
</dbReference>
<evidence type="ECO:0000256" key="2">
    <source>
        <dbReference type="ARBA" id="ARBA00023136"/>
    </source>
</evidence>
<name>A0ABT4T8Q4_9ACTN</name>
<dbReference type="Pfam" id="PF00691">
    <property type="entry name" value="OmpA"/>
    <property type="match status" value="1"/>
</dbReference>
<evidence type="ECO:0000259" key="6">
    <source>
        <dbReference type="PROSITE" id="PS51123"/>
    </source>
</evidence>
<dbReference type="InterPro" id="IPR050330">
    <property type="entry name" value="Bact_OuterMem_StrucFunc"/>
</dbReference>
<dbReference type="InterPro" id="IPR006664">
    <property type="entry name" value="OMP_bac"/>
</dbReference>
<protein>
    <submittedName>
        <fullName evidence="7">OmpA family protein</fullName>
    </submittedName>
</protein>
<feature type="region of interest" description="Disordered" evidence="5">
    <location>
        <begin position="267"/>
        <end position="292"/>
    </location>
</feature>
<dbReference type="PROSITE" id="PS51123">
    <property type="entry name" value="OMPA_2"/>
    <property type="match status" value="1"/>
</dbReference>
<dbReference type="PRINTS" id="PR01021">
    <property type="entry name" value="OMPADOMAIN"/>
</dbReference>
<accession>A0ABT4T8Q4</accession>
<evidence type="ECO:0000256" key="4">
    <source>
        <dbReference type="PROSITE-ProRule" id="PRU00473"/>
    </source>
</evidence>
<evidence type="ECO:0000256" key="5">
    <source>
        <dbReference type="SAM" id="MobiDB-lite"/>
    </source>
</evidence>
<feature type="compositionally biased region" description="Low complexity" evidence="5">
    <location>
        <begin position="24"/>
        <end position="40"/>
    </location>
</feature>
<evidence type="ECO:0000313" key="8">
    <source>
        <dbReference type="Proteomes" id="UP001212498"/>
    </source>
</evidence>
<dbReference type="InterPro" id="IPR006665">
    <property type="entry name" value="OmpA-like"/>
</dbReference>
<dbReference type="InterPro" id="IPR036737">
    <property type="entry name" value="OmpA-like_sf"/>
</dbReference>
<dbReference type="RefSeq" id="WP_271279234.1">
    <property type="nucleotide sequence ID" value="NZ_BAABFD010000001.1"/>
</dbReference>
<proteinExistence type="predicted"/>
<sequence>MLLVTAVAGCGGAPERAGPPSPSPAAASPTAVSPSAAPSASVSGAGYVREGLVGFHASNPFRVEVRAVERHEELTVLRMEISTTEDTKTPGGFGYDGLPGQSVTFGRFRLLDPVGGEMYLTLREKSGERAFGTRHGDGYPEDFQPGVRYPVEVYFPPLPGGVKSVSLVPDLAMAPTTGIPVTDGAPPPVARKRGEGGEHQWPVVLPEGDHWSGVSGLNELVETPEKTTFQEGGQETVALRTDVLFAFDKATLSDKAAAILDEAVAETRERADPDKPPILIEGHTDSKGGGTYNQRLSVERAEAVRDYLVAELGGDYTYKAEGKGENEPIARNEKRDGGDDPEGRARNRRVEISYTIKRDRPDVAVTTGTATDVRGSTREPAPYRAEAGPVVGSLEWPRSEGRLRVDFHPFYRDGAYLVAVFDVVSVKDHYIPIPDPFKGFAHNFSAASDYGAFILVDPETQARYHPLKMRTEFVENSLLALEKGEVNRSYAYYPAPADDVTSITLEAADLGEVKDIPVS</sequence>
<gene>
    <name evidence="7" type="ORF">OUY24_33980</name>
</gene>
<evidence type="ECO:0000313" key="7">
    <source>
        <dbReference type="EMBL" id="MDA0645664.1"/>
    </source>
</evidence>
<feature type="region of interest" description="Disordered" evidence="5">
    <location>
        <begin position="10"/>
        <end position="40"/>
    </location>
</feature>
<dbReference type="Gene3D" id="3.30.1330.60">
    <property type="entry name" value="OmpA-like domain"/>
    <property type="match status" value="1"/>
</dbReference>
<evidence type="ECO:0000256" key="3">
    <source>
        <dbReference type="ARBA" id="ARBA00023237"/>
    </source>
</evidence>
<comment type="caution">
    <text evidence="7">The sequence shown here is derived from an EMBL/GenBank/DDBJ whole genome shotgun (WGS) entry which is preliminary data.</text>
</comment>
<organism evidence="7 8">
    <name type="scientific">Nonomuraea ferruginea</name>
    <dbReference type="NCBI Taxonomy" id="46174"/>
    <lineage>
        <taxon>Bacteria</taxon>
        <taxon>Bacillati</taxon>
        <taxon>Actinomycetota</taxon>
        <taxon>Actinomycetes</taxon>
        <taxon>Streptosporangiales</taxon>
        <taxon>Streptosporangiaceae</taxon>
        <taxon>Nonomuraea</taxon>
    </lineage>
</organism>
<dbReference type="SUPFAM" id="SSF103088">
    <property type="entry name" value="OmpA-like"/>
    <property type="match status" value="1"/>
</dbReference>
<keyword evidence="2 4" id="KW-0472">Membrane</keyword>
<keyword evidence="3" id="KW-0998">Cell outer membrane</keyword>
<evidence type="ECO:0000256" key="1">
    <source>
        <dbReference type="ARBA" id="ARBA00004442"/>
    </source>
</evidence>
<keyword evidence="8" id="KW-1185">Reference proteome</keyword>
<comment type="subcellular location">
    <subcellularLocation>
        <location evidence="1">Cell outer membrane</location>
    </subcellularLocation>
</comment>
<dbReference type="PANTHER" id="PTHR30329">
    <property type="entry name" value="STATOR ELEMENT OF FLAGELLAR MOTOR COMPLEX"/>
    <property type="match status" value="1"/>
</dbReference>
<reference evidence="7 8" key="1">
    <citation type="submission" date="2022-11" db="EMBL/GenBank/DDBJ databases">
        <title>Nonomuraea corallina sp. nov., a new species of the genus Nonomuraea isolated from sea side sediment in Thai sea.</title>
        <authorList>
            <person name="Ngamcharungchit C."/>
            <person name="Matsumoto A."/>
            <person name="Suriyachadkun C."/>
            <person name="Panbangred W."/>
            <person name="Inahashi Y."/>
            <person name="Intra B."/>
        </authorList>
    </citation>
    <scope>NUCLEOTIDE SEQUENCE [LARGE SCALE GENOMIC DNA]</scope>
    <source>
        <strain evidence="7 8">DSM 43553</strain>
    </source>
</reference>